<comment type="caution">
    <text evidence="2">The sequence shown here is derived from an EMBL/GenBank/DDBJ whole genome shotgun (WGS) entry which is preliminary data.</text>
</comment>
<dbReference type="EMBL" id="LSBH01000005">
    <property type="protein sequence ID" value="OAQ78975.1"/>
    <property type="molecule type" value="Genomic_DNA"/>
</dbReference>
<dbReference type="Proteomes" id="UP000078340">
    <property type="component" value="Unassembled WGS sequence"/>
</dbReference>
<organism evidence="2 3">
    <name type="scientific">Purpureocillium lilacinum</name>
    <name type="common">Paecilomyces lilacinus</name>
    <dbReference type="NCBI Taxonomy" id="33203"/>
    <lineage>
        <taxon>Eukaryota</taxon>
        <taxon>Fungi</taxon>
        <taxon>Dikarya</taxon>
        <taxon>Ascomycota</taxon>
        <taxon>Pezizomycotina</taxon>
        <taxon>Sordariomycetes</taxon>
        <taxon>Hypocreomycetidae</taxon>
        <taxon>Hypocreales</taxon>
        <taxon>Ophiocordycipitaceae</taxon>
        <taxon>Purpureocillium</taxon>
    </lineage>
</organism>
<sequence>MPRVSDSGTKTGGLRFGSSLCPFLVTLPAIKRRRLSSQRETPCGRLSRGTVTQDRPSVLEAWRSEQWSMALVPEPFNCVSVGLERPSREASGCLSLWMTRPVAGIVGTAVARRRQLGPFHLVGAVVASDETHGQSSLQRAERLLRGRPLPGPCSNGFHGLECRQRAEHEVFPNQASPGTRVTRHRRAQDSSHVQYCTLVVGTEPPSVSRVGCIALVDKLTGSTAPKFFFFLQAQTRPSFCIGHWPSWSTDHLHSRAKPGPEQSVGRLKSGRHLIVAVHPSDSYQRKHGNEQDHGARCSKSGANWSIRCHRLGQREQVHDGTLVVVCWAVE</sequence>
<accession>A0A179HTA5</accession>
<protein>
    <submittedName>
        <fullName evidence="2">Uncharacterized protein</fullName>
    </submittedName>
</protein>
<reference evidence="2 3" key="1">
    <citation type="submission" date="2016-02" db="EMBL/GenBank/DDBJ databases">
        <title>Biosynthesis of antibiotic leucinostatins and their inhibition on Phytophthora in bio-control Purpureocillium lilacinum.</title>
        <authorList>
            <person name="Wang G."/>
            <person name="Liu Z."/>
            <person name="Lin R."/>
            <person name="Li E."/>
            <person name="Mao Z."/>
            <person name="Ling J."/>
            <person name="Yin W."/>
            <person name="Xie B."/>
        </authorList>
    </citation>
    <scope>NUCLEOTIDE SEQUENCE [LARGE SCALE GENOMIC DNA]</scope>
    <source>
        <strain evidence="1">PLBJ-1</strain>
        <strain evidence="2">PLFJ-1</strain>
    </source>
</reference>
<name>A0A179HTA5_PURLI</name>
<dbReference type="EMBL" id="LSBI01000002">
    <property type="protein sequence ID" value="OAQ93274.1"/>
    <property type="molecule type" value="Genomic_DNA"/>
</dbReference>
<gene>
    <name evidence="1" type="ORF">VFPBJ_07096</name>
    <name evidence="2" type="ORF">VFPFJ_02435</name>
</gene>
<evidence type="ECO:0000313" key="2">
    <source>
        <dbReference type="EMBL" id="OAQ93274.1"/>
    </source>
</evidence>
<proteinExistence type="predicted"/>
<evidence type="ECO:0000313" key="3">
    <source>
        <dbReference type="Proteomes" id="UP000078340"/>
    </source>
</evidence>
<dbReference type="AlphaFoldDB" id="A0A179HTA5"/>
<evidence type="ECO:0000313" key="1">
    <source>
        <dbReference type="EMBL" id="OAQ78975.1"/>
    </source>
</evidence>
<dbReference type="Proteomes" id="UP000078240">
    <property type="component" value="Unassembled WGS sequence"/>
</dbReference>